<dbReference type="AlphaFoldDB" id="A0AAW0MCM7"/>
<evidence type="ECO:0000259" key="1">
    <source>
        <dbReference type="PROSITE" id="PS50041"/>
    </source>
</evidence>
<dbReference type="Proteomes" id="UP001460270">
    <property type="component" value="Unassembled WGS sequence"/>
</dbReference>
<dbReference type="InterPro" id="IPR001304">
    <property type="entry name" value="C-type_lectin-like"/>
</dbReference>
<feature type="domain" description="C-type lectin" evidence="1">
    <location>
        <begin position="12"/>
        <end position="113"/>
    </location>
</feature>
<dbReference type="InterPro" id="IPR016186">
    <property type="entry name" value="C-type_lectin-like/link_sf"/>
</dbReference>
<dbReference type="EMBL" id="JBBPFD010000704">
    <property type="protein sequence ID" value="KAK7877282.1"/>
    <property type="molecule type" value="Genomic_DNA"/>
</dbReference>
<reference evidence="3" key="1">
    <citation type="submission" date="2024-04" db="EMBL/GenBank/DDBJ databases">
        <title>Salinicola lusitanus LLJ914,a marine bacterium isolated from the Okinawa Trough.</title>
        <authorList>
            <person name="Li J."/>
        </authorList>
    </citation>
    <scope>NUCLEOTIDE SEQUENCE [LARGE SCALE GENOMIC DNA]</scope>
</reference>
<dbReference type="InterPro" id="IPR016187">
    <property type="entry name" value="CTDL_fold"/>
</dbReference>
<proteinExistence type="predicted"/>
<comment type="caution">
    <text evidence="2">The sequence shown here is derived from an EMBL/GenBank/DDBJ whole genome shotgun (WGS) entry which is preliminary data.</text>
</comment>
<organism evidence="2 3">
    <name type="scientific">Mugilogobius chulae</name>
    <name type="common">yellowstripe goby</name>
    <dbReference type="NCBI Taxonomy" id="88201"/>
    <lineage>
        <taxon>Eukaryota</taxon>
        <taxon>Metazoa</taxon>
        <taxon>Chordata</taxon>
        <taxon>Craniata</taxon>
        <taxon>Vertebrata</taxon>
        <taxon>Euteleostomi</taxon>
        <taxon>Actinopterygii</taxon>
        <taxon>Neopterygii</taxon>
        <taxon>Teleostei</taxon>
        <taxon>Neoteleostei</taxon>
        <taxon>Acanthomorphata</taxon>
        <taxon>Gobiaria</taxon>
        <taxon>Gobiiformes</taxon>
        <taxon>Gobioidei</taxon>
        <taxon>Gobiidae</taxon>
        <taxon>Gobionellinae</taxon>
        <taxon>Mugilogobius</taxon>
    </lineage>
</organism>
<protein>
    <recommendedName>
        <fullName evidence="1">C-type lectin domain-containing protein</fullName>
    </recommendedName>
</protein>
<dbReference type="PRINTS" id="PR00356">
    <property type="entry name" value="ANTIFREEZEII"/>
</dbReference>
<dbReference type="Pfam" id="PF00059">
    <property type="entry name" value="Lectin_C"/>
    <property type="match status" value="1"/>
</dbReference>
<evidence type="ECO:0000313" key="3">
    <source>
        <dbReference type="Proteomes" id="UP001460270"/>
    </source>
</evidence>
<dbReference type="PROSITE" id="PS50041">
    <property type="entry name" value="C_TYPE_LECTIN_2"/>
    <property type="match status" value="1"/>
</dbReference>
<dbReference type="PANTHER" id="PTHR22803">
    <property type="entry name" value="MANNOSE, PHOSPHOLIPASE, LECTIN RECEPTOR RELATED"/>
    <property type="match status" value="1"/>
</dbReference>
<dbReference type="SUPFAM" id="SSF56436">
    <property type="entry name" value="C-type lectin-like"/>
    <property type="match status" value="1"/>
</dbReference>
<keyword evidence="3" id="KW-1185">Reference proteome</keyword>
<gene>
    <name evidence="2" type="ORF">WMY93_031997</name>
</gene>
<name>A0AAW0MCM7_9GOBI</name>
<dbReference type="Gene3D" id="3.10.100.10">
    <property type="entry name" value="Mannose-Binding Protein A, subunit A"/>
    <property type="match status" value="1"/>
</dbReference>
<dbReference type="InterPro" id="IPR002353">
    <property type="entry name" value="AntifreezeII"/>
</dbReference>
<dbReference type="InterPro" id="IPR050111">
    <property type="entry name" value="C-type_lectin/snaclec_domain"/>
</dbReference>
<dbReference type="SMART" id="SM00034">
    <property type="entry name" value="CLECT"/>
    <property type="match status" value="1"/>
</dbReference>
<evidence type="ECO:0000313" key="2">
    <source>
        <dbReference type="EMBL" id="KAK7877282.1"/>
    </source>
</evidence>
<accession>A0AAW0MCM7</accession>
<sequence length="135" mass="15212">MQPGCADSWTQFGSRCFKFLSDKKTWTDAEDSCMTLDAHLASIHSSEENKFVSNLAKGAYAWLGGSDAAQEGNWQWTDGSAWDFTQWQRHEPSNSGRVEHYLHTNFIGPFWNDHNGSHATSVPEESVRLLLSLCL</sequence>